<comment type="caution">
    <text evidence="2">The sequence shown here is derived from an EMBL/GenBank/DDBJ whole genome shotgun (WGS) entry which is preliminary data.</text>
</comment>
<dbReference type="EMBL" id="NAJM01000004">
    <property type="protein sequence ID" value="RVX74706.1"/>
    <property type="molecule type" value="Genomic_DNA"/>
</dbReference>
<feature type="region of interest" description="Disordered" evidence="1">
    <location>
        <begin position="172"/>
        <end position="195"/>
    </location>
</feature>
<accession>A0A438NG65</accession>
<dbReference type="Proteomes" id="UP000288859">
    <property type="component" value="Unassembled WGS sequence"/>
</dbReference>
<feature type="compositionally biased region" description="Polar residues" evidence="1">
    <location>
        <begin position="258"/>
        <end position="271"/>
    </location>
</feature>
<organism evidence="2 3">
    <name type="scientific">Exophiala mesophila</name>
    <name type="common">Black yeast-like fungus</name>
    <dbReference type="NCBI Taxonomy" id="212818"/>
    <lineage>
        <taxon>Eukaryota</taxon>
        <taxon>Fungi</taxon>
        <taxon>Dikarya</taxon>
        <taxon>Ascomycota</taxon>
        <taxon>Pezizomycotina</taxon>
        <taxon>Eurotiomycetes</taxon>
        <taxon>Chaetothyriomycetidae</taxon>
        <taxon>Chaetothyriales</taxon>
        <taxon>Herpotrichiellaceae</taxon>
        <taxon>Exophiala</taxon>
    </lineage>
</organism>
<reference evidence="2 3" key="1">
    <citation type="submission" date="2017-03" db="EMBL/GenBank/DDBJ databases">
        <title>Genomes of endolithic fungi from Antarctica.</title>
        <authorList>
            <person name="Coleine C."/>
            <person name="Masonjones S."/>
            <person name="Stajich J.E."/>
        </authorList>
    </citation>
    <scope>NUCLEOTIDE SEQUENCE [LARGE SCALE GENOMIC DNA]</scope>
    <source>
        <strain evidence="2 3">CCFEE 6314</strain>
    </source>
</reference>
<dbReference type="OrthoDB" id="4120788at2759"/>
<evidence type="ECO:0000313" key="2">
    <source>
        <dbReference type="EMBL" id="RVX74706.1"/>
    </source>
</evidence>
<feature type="compositionally biased region" description="Acidic residues" evidence="1">
    <location>
        <begin position="235"/>
        <end position="247"/>
    </location>
</feature>
<dbReference type="AlphaFoldDB" id="A0A438NG65"/>
<evidence type="ECO:0000313" key="3">
    <source>
        <dbReference type="Proteomes" id="UP000288859"/>
    </source>
</evidence>
<gene>
    <name evidence="2" type="ORF">B0A52_01833</name>
</gene>
<feature type="region of interest" description="Disordered" evidence="1">
    <location>
        <begin position="225"/>
        <end position="280"/>
    </location>
</feature>
<evidence type="ECO:0008006" key="4">
    <source>
        <dbReference type="Google" id="ProtNLM"/>
    </source>
</evidence>
<sequence length="437" mass="48388">MALVNSSLGELLPPETAVQWTETGLRIIPFEENMVFRYLDNHPEALNTYLSARPNVFDSILRKNSNAQIQDSKPTMEALPNYARFLGIDDPQLANLGLFGGESMGYNEQEFWIASDDGAGNEVLLTPNAALEQGTIASPIPLFDNSSESEVESIASPEDTPVEEVIGSLESTASPDTALKEEVTGSPQSIASPDNARTEEVINSLEPLASQNPFVAEAVISSRESSLSPAVLSSDESEFQYEDEDSDFPPSPRKRKAVTTTPKANTESGHQTIDPFIPYPAPADLLEASRNEPAQKKWRLFEEDACIKHMLDIRDEGVLRGEARFAEAQRRMKDFDGVEKLATHAVKNFWNRYGRARSGYDERKIKSDVLATSQQAKGYKRKAAMLRKQRRDKAASEPHQSSLVIKKRKNDDSGTDSDNGQDEYRPSASIKRLCTEA</sequence>
<feature type="compositionally biased region" description="Basic residues" evidence="1">
    <location>
        <begin position="378"/>
        <end position="391"/>
    </location>
</feature>
<feature type="region of interest" description="Disordered" evidence="1">
    <location>
        <begin position="371"/>
        <end position="437"/>
    </location>
</feature>
<dbReference type="VEuPathDB" id="FungiDB:PV10_07092"/>
<evidence type="ECO:0000256" key="1">
    <source>
        <dbReference type="SAM" id="MobiDB-lite"/>
    </source>
</evidence>
<name>A0A438NG65_EXOME</name>
<proteinExistence type="predicted"/>
<protein>
    <recommendedName>
        <fullName evidence="4">Myb-like domain-containing protein</fullName>
    </recommendedName>
</protein>